<dbReference type="Pfam" id="PF01047">
    <property type="entry name" value="MarR"/>
    <property type="match status" value="1"/>
</dbReference>
<accession>A0A255GBN4</accession>
<evidence type="ECO:0000313" key="4">
    <source>
        <dbReference type="Proteomes" id="UP000215896"/>
    </source>
</evidence>
<reference evidence="3 4" key="1">
    <citation type="submission" date="2017-07" db="EMBL/GenBank/DDBJ databases">
        <title>Draft whole genome sequences of clinical Proprionibacteriaceae strains.</title>
        <authorList>
            <person name="Bernier A.-M."/>
            <person name="Bernard K."/>
            <person name="Domingo M.-C."/>
        </authorList>
    </citation>
    <scope>NUCLEOTIDE SEQUENCE [LARGE SCALE GENOMIC DNA]</scope>
    <source>
        <strain evidence="3 4">NML 030167</strain>
    </source>
</reference>
<dbReference type="InterPro" id="IPR036390">
    <property type="entry name" value="WH_DNA-bd_sf"/>
</dbReference>
<dbReference type="SMART" id="SM00347">
    <property type="entry name" value="HTH_MARR"/>
    <property type="match status" value="1"/>
</dbReference>
<dbReference type="OrthoDB" id="3711220at2"/>
<sequence>MDDRSDVGELGDLVRRTSRALRRITVAAAEPYGLSPHQLRALRVIAEADRPRPSDVAERLHIQARSATDVIDQLVGSGLVERTPHPEDRRASLLHCTAAGRRALTAIEAERGAATAAYFAVLEPAEHTTLTQLLQRLNAEGPECPTQPAAGTEAPRWRRT</sequence>
<protein>
    <submittedName>
        <fullName evidence="3">MarR family transcriptional regulator</fullName>
    </submittedName>
</protein>
<dbReference type="GO" id="GO:0003700">
    <property type="term" value="F:DNA-binding transcription factor activity"/>
    <property type="evidence" value="ECO:0007669"/>
    <property type="project" value="InterPro"/>
</dbReference>
<dbReference type="Gene3D" id="1.10.10.10">
    <property type="entry name" value="Winged helix-like DNA-binding domain superfamily/Winged helix DNA-binding domain"/>
    <property type="match status" value="1"/>
</dbReference>
<gene>
    <name evidence="3" type="ORF">CGZ94_10030</name>
</gene>
<keyword evidence="4" id="KW-1185">Reference proteome</keyword>
<dbReference type="PRINTS" id="PR00598">
    <property type="entry name" value="HTHMARR"/>
</dbReference>
<dbReference type="InterPro" id="IPR039422">
    <property type="entry name" value="MarR/SlyA-like"/>
</dbReference>
<name>A0A255GBN4_9ACTN</name>
<dbReference type="RefSeq" id="WP_094405557.1">
    <property type="nucleotide sequence ID" value="NZ_NMVO01000013.1"/>
</dbReference>
<dbReference type="PANTHER" id="PTHR33164">
    <property type="entry name" value="TRANSCRIPTIONAL REGULATOR, MARR FAMILY"/>
    <property type="match status" value="1"/>
</dbReference>
<feature type="domain" description="HTH marR-type" evidence="2">
    <location>
        <begin position="7"/>
        <end position="139"/>
    </location>
</feature>
<dbReference type="PANTHER" id="PTHR33164:SF43">
    <property type="entry name" value="HTH-TYPE TRANSCRIPTIONAL REPRESSOR YETL"/>
    <property type="match status" value="1"/>
</dbReference>
<dbReference type="SUPFAM" id="SSF46785">
    <property type="entry name" value="Winged helix' DNA-binding domain"/>
    <property type="match status" value="1"/>
</dbReference>
<dbReference type="AlphaFoldDB" id="A0A255GBN4"/>
<dbReference type="InterPro" id="IPR036388">
    <property type="entry name" value="WH-like_DNA-bd_sf"/>
</dbReference>
<evidence type="ECO:0000259" key="2">
    <source>
        <dbReference type="PROSITE" id="PS50995"/>
    </source>
</evidence>
<dbReference type="PROSITE" id="PS50995">
    <property type="entry name" value="HTH_MARR_2"/>
    <property type="match status" value="1"/>
</dbReference>
<organism evidence="3 4">
    <name type="scientific">Enemella evansiae</name>
    <dbReference type="NCBI Taxonomy" id="2016499"/>
    <lineage>
        <taxon>Bacteria</taxon>
        <taxon>Bacillati</taxon>
        <taxon>Actinomycetota</taxon>
        <taxon>Actinomycetes</taxon>
        <taxon>Propionibacteriales</taxon>
        <taxon>Propionibacteriaceae</taxon>
        <taxon>Enemella</taxon>
    </lineage>
</organism>
<evidence type="ECO:0000256" key="1">
    <source>
        <dbReference type="SAM" id="MobiDB-lite"/>
    </source>
</evidence>
<feature type="region of interest" description="Disordered" evidence="1">
    <location>
        <begin position="140"/>
        <end position="160"/>
    </location>
</feature>
<dbReference type="Proteomes" id="UP000215896">
    <property type="component" value="Unassembled WGS sequence"/>
</dbReference>
<comment type="caution">
    <text evidence="3">The sequence shown here is derived from an EMBL/GenBank/DDBJ whole genome shotgun (WGS) entry which is preliminary data.</text>
</comment>
<dbReference type="EMBL" id="NMVO01000013">
    <property type="protein sequence ID" value="OYO13317.1"/>
    <property type="molecule type" value="Genomic_DNA"/>
</dbReference>
<dbReference type="GO" id="GO:0006950">
    <property type="term" value="P:response to stress"/>
    <property type="evidence" value="ECO:0007669"/>
    <property type="project" value="TreeGrafter"/>
</dbReference>
<dbReference type="InterPro" id="IPR000835">
    <property type="entry name" value="HTH_MarR-typ"/>
</dbReference>
<evidence type="ECO:0000313" key="3">
    <source>
        <dbReference type="EMBL" id="OYO13317.1"/>
    </source>
</evidence>
<proteinExistence type="predicted"/>